<dbReference type="EMBL" id="BEXD01000219">
    <property type="protein sequence ID" value="GBB85411.1"/>
    <property type="molecule type" value="Genomic_DNA"/>
</dbReference>
<dbReference type="AlphaFoldDB" id="A0A2Z6QKX8"/>
<evidence type="ECO:0000313" key="1">
    <source>
        <dbReference type="EMBL" id="GBB85411.1"/>
    </source>
</evidence>
<comment type="caution">
    <text evidence="1">The sequence shown here is derived from an EMBL/GenBank/DDBJ whole genome shotgun (WGS) entry which is preliminary data.</text>
</comment>
<organism evidence="1 2">
    <name type="scientific">Rhizophagus clarus</name>
    <dbReference type="NCBI Taxonomy" id="94130"/>
    <lineage>
        <taxon>Eukaryota</taxon>
        <taxon>Fungi</taxon>
        <taxon>Fungi incertae sedis</taxon>
        <taxon>Mucoromycota</taxon>
        <taxon>Glomeromycotina</taxon>
        <taxon>Glomeromycetes</taxon>
        <taxon>Glomerales</taxon>
        <taxon>Glomeraceae</taxon>
        <taxon>Rhizophagus</taxon>
    </lineage>
</organism>
<accession>A0A2Z6QKX8</accession>
<protein>
    <submittedName>
        <fullName evidence="1">Uncharacterized protein</fullName>
    </submittedName>
</protein>
<dbReference type="SUPFAM" id="SSF53098">
    <property type="entry name" value="Ribonuclease H-like"/>
    <property type="match status" value="1"/>
</dbReference>
<dbReference type="InterPro" id="IPR012337">
    <property type="entry name" value="RNaseH-like_sf"/>
</dbReference>
<evidence type="ECO:0000313" key="2">
    <source>
        <dbReference type="Proteomes" id="UP000247702"/>
    </source>
</evidence>
<reference evidence="1 2" key="1">
    <citation type="submission" date="2017-11" db="EMBL/GenBank/DDBJ databases">
        <title>The genome of Rhizophagus clarus HR1 reveals common genetic basis of auxotrophy among arbuscular mycorrhizal fungi.</title>
        <authorList>
            <person name="Kobayashi Y."/>
        </authorList>
    </citation>
    <scope>NUCLEOTIDE SEQUENCE [LARGE SCALE GENOMIC DNA]</scope>
    <source>
        <strain evidence="1 2">HR1</strain>
    </source>
</reference>
<sequence>MTEQFSLSEFLDASALFHPEAEKDKKGQVIRYSNEDYLVGIPSRDELVMRNDEGSTSILKDEIANHRDIPFMPVNIEEAKEYINKTPHYILRLYGYLVNGQKAVVAITSIKVFFDIRVPNNASIPKFWSKIKGILATGKDSSGKTVNMNLIRMECIKAYPIREYHAEKKPYLRIVAPNKDIRFTALDIISSYNLKVDPECKIETVSDDTGTYYRKVAREYRIPLSGWRLISNYRYNFSAPYYAKSQHCPHVFYV</sequence>
<keyword evidence="2" id="KW-1185">Reference proteome</keyword>
<gene>
    <name evidence="1" type="ORF">RclHR1_11950019</name>
</gene>
<dbReference type="Proteomes" id="UP000247702">
    <property type="component" value="Unassembled WGS sequence"/>
</dbReference>
<name>A0A2Z6QKX8_9GLOM</name>
<proteinExistence type="predicted"/>